<keyword evidence="9" id="KW-0067">ATP-binding</keyword>
<keyword evidence="9" id="KW-0547">Nucleotide-binding</keyword>
<dbReference type="InterPro" id="IPR036890">
    <property type="entry name" value="HATPase_C_sf"/>
</dbReference>
<evidence type="ECO:0000256" key="4">
    <source>
        <dbReference type="ARBA" id="ARBA00022679"/>
    </source>
</evidence>
<dbReference type="InterPro" id="IPR003594">
    <property type="entry name" value="HATPase_dom"/>
</dbReference>
<gene>
    <name evidence="9" type="ORF">KYY02_19060</name>
</gene>
<dbReference type="Proteomes" id="UP001567537">
    <property type="component" value="Unassembled WGS sequence"/>
</dbReference>
<keyword evidence="3" id="KW-0597">Phosphoprotein</keyword>
<dbReference type="Gene3D" id="3.30.565.10">
    <property type="entry name" value="Histidine kinase-like ATPase, C-terminal domain"/>
    <property type="match status" value="1"/>
</dbReference>
<dbReference type="EMBL" id="JAHWZY010000018">
    <property type="protein sequence ID" value="MEZ3180709.1"/>
    <property type="molecule type" value="Genomic_DNA"/>
</dbReference>
<protein>
    <recommendedName>
        <fullName evidence="2">histidine kinase</fullName>
        <ecNumber evidence="2">2.7.13.3</ecNumber>
    </recommendedName>
</protein>
<evidence type="ECO:0000256" key="6">
    <source>
        <dbReference type="SAM" id="Coils"/>
    </source>
</evidence>
<comment type="caution">
    <text evidence="9">The sequence shown here is derived from an EMBL/GenBank/DDBJ whole genome shotgun (WGS) entry which is preliminary data.</text>
</comment>
<dbReference type="PANTHER" id="PTHR45436">
    <property type="entry name" value="SENSOR HISTIDINE KINASE YKOH"/>
    <property type="match status" value="1"/>
</dbReference>
<evidence type="ECO:0000259" key="8">
    <source>
        <dbReference type="Pfam" id="PF02518"/>
    </source>
</evidence>
<feature type="coiled-coil region" evidence="6">
    <location>
        <begin position="24"/>
        <end position="58"/>
    </location>
</feature>
<sequence>MTLLIGDPLLWILLVVLAAAVFAVQRARRTNLTLRRTKKDLEAQLAQAQGRIGQLQEHITAQDTRHRGDLADVRADAESSTKAVLKSAMGTLQSLAEEQQLLLDGLLQKYGNDTEVLADLMSVDHTGSQFSRRAKGISVLCGGWLGRREGVATVYDVARSAQGRIKDFNRVSIHAQASVAVTSKAVEPVAVVLAELLDNATTYSAPGTPVEVNIQAVPTGVCFIVDDAGLGMDQETKDRAAALLTADGPVDITGLGDPPRFGFAVCGMLAARYGFAVSVGSVSPYGGVRAVIRVPESLLAAEAVTPTEPAREPADRGEESTPQRLAPVPVGPSHVVGTTTGGLPKRRRRQGPISVVPAPQDTVGIEQQTSESDGEVTASRLGAFARGTQLGRTTKTTEGPDHQ</sequence>
<keyword evidence="6" id="KW-0175">Coiled coil</keyword>
<evidence type="ECO:0000313" key="9">
    <source>
        <dbReference type="EMBL" id="MEZ3180709.1"/>
    </source>
</evidence>
<evidence type="ECO:0000256" key="3">
    <source>
        <dbReference type="ARBA" id="ARBA00022553"/>
    </source>
</evidence>
<feature type="region of interest" description="Disordered" evidence="7">
    <location>
        <begin position="303"/>
        <end position="403"/>
    </location>
</feature>
<comment type="catalytic activity">
    <reaction evidence="1">
        <text>ATP + protein L-histidine = ADP + protein N-phospho-L-histidine.</text>
        <dbReference type="EC" id="2.7.13.3"/>
    </reaction>
</comment>
<dbReference type="SUPFAM" id="SSF55874">
    <property type="entry name" value="ATPase domain of HSP90 chaperone/DNA topoisomerase II/histidine kinase"/>
    <property type="match status" value="1"/>
</dbReference>
<feature type="domain" description="Histidine kinase/HSP90-like ATPase" evidence="8">
    <location>
        <begin position="190"/>
        <end position="296"/>
    </location>
</feature>
<dbReference type="EC" id="2.7.13.3" evidence="2"/>
<evidence type="ECO:0000256" key="5">
    <source>
        <dbReference type="ARBA" id="ARBA00022777"/>
    </source>
</evidence>
<dbReference type="InterPro" id="IPR050428">
    <property type="entry name" value="TCS_sensor_his_kinase"/>
</dbReference>
<keyword evidence="4" id="KW-0808">Transferase</keyword>
<dbReference type="Pfam" id="PF02518">
    <property type="entry name" value="HATPase_c"/>
    <property type="match status" value="1"/>
</dbReference>
<dbReference type="PANTHER" id="PTHR45436:SF5">
    <property type="entry name" value="SENSOR HISTIDINE KINASE TRCS"/>
    <property type="match status" value="1"/>
</dbReference>
<proteinExistence type="predicted"/>
<evidence type="ECO:0000256" key="7">
    <source>
        <dbReference type="SAM" id="MobiDB-lite"/>
    </source>
</evidence>
<keyword evidence="10" id="KW-1185">Reference proteome</keyword>
<feature type="compositionally biased region" description="Basic and acidic residues" evidence="7">
    <location>
        <begin position="309"/>
        <end position="321"/>
    </location>
</feature>
<organism evidence="9 10">
    <name type="scientific">Streptomyces pimonensis</name>
    <dbReference type="NCBI Taxonomy" id="2860288"/>
    <lineage>
        <taxon>Bacteria</taxon>
        <taxon>Bacillati</taxon>
        <taxon>Actinomycetota</taxon>
        <taxon>Actinomycetes</taxon>
        <taxon>Kitasatosporales</taxon>
        <taxon>Streptomycetaceae</taxon>
        <taxon>Streptomyces</taxon>
    </lineage>
</organism>
<dbReference type="GO" id="GO:0005524">
    <property type="term" value="F:ATP binding"/>
    <property type="evidence" value="ECO:0007669"/>
    <property type="project" value="UniProtKB-KW"/>
</dbReference>
<keyword evidence="5" id="KW-0418">Kinase</keyword>
<dbReference type="RefSeq" id="WP_371239520.1">
    <property type="nucleotide sequence ID" value="NZ_JAHWZY010000018.1"/>
</dbReference>
<reference evidence="9 10" key="1">
    <citation type="journal article" date="2021" name="Res Sq">
        <title>Streptomyces Pimoensis sp. nov., Isolated From the Taklimakan Desert in Xinjiang, China.</title>
        <authorList>
            <person name="Zhang P."/>
            <person name="Luo X."/>
            <person name="Luo X."/>
            <person name="Liu Z."/>
            <person name="Xia Z."/>
            <person name="Wan C."/>
            <person name="zhang L."/>
        </authorList>
    </citation>
    <scope>NUCLEOTIDE SEQUENCE [LARGE SCALE GENOMIC DNA]</scope>
    <source>
        <strain evidence="9 10">TRM75549</strain>
    </source>
</reference>
<evidence type="ECO:0000256" key="2">
    <source>
        <dbReference type="ARBA" id="ARBA00012438"/>
    </source>
</evidence>
<name>A0ABV4J1F8_9ACTN</name>
<evidence type="ECO:0000256" key="1">
    <source>
        <dbReference type="ARBA" id="ARBA00000085"/>
    </source>
</evidence>
<evidence type="ECO:0000313" key="10">
    <source>
        <dbReference type="Proteomes" id="UP001567537"/>
    </source>
</evidence>
<accession>A0ABV4J1F8</accession>